<dbReference type="Proteomes" id="UP000029492">
    <property type="component" value="Chromosome"/>
</dbReference>
<dbReference type="STRING" id="693986.MOC_5287"/>
<evidence type="ECO:0000313" key="2">
    <source>
        <dbReference type="Proteomes" id="UP000029492"/>
    </source>
</evidence>
<sequence>MADAAGRVIGDTYNGLFGWNLDIIATRLAKTVLVFVKVYVSY</sequence>
<accession>A0A089P053</accession>
<reference evidence="1 2" key="1">
    <citation type="journal article" date="2014" name="PLoS ONE">
        <title>Genome Information of Methylobacterium oryzae, a Plant-Probiotic Methylotroph in the Phyllosphere.</title>
        <authorList>
            <person name="Kwak M.J."/>
            <person name="Jeong H."/>
            <person name="Madhaiyan M."/>
            <person name="Lee Y."/>
            <person name="Sa T.M."/>
            <person name="Oh T.K."/>
            <person name="Kim J.F."/>
        </authorList>
    </citation>
    <scope>NUCLEOTIDE SEQUENCE [LARGE SCALE GENOMIC DNA]</scope>
    <source>
        <strain evidence="1 2">CBMB20</strain>
    </source>
</reference>
<dbReference type="EMBL" id="CP003811">
    <property type="protein sequence ID" value="AIQ93042.1"/>
    <property type="molecule type" value="Genomic_DNA"/>
</dbReference>
<name>A0A089P053_9HYPH</name>
<proteinExistence type="predicted"/>
<keyword evidence="2" id="KW-1185">Reference proteome</keyword>
<dbReference type="AlphaFoldDB" id="A0A089P053"/>
<gene>
    <name evidence="1" type="ORF">MOC_5287</name>
</gene>
<organism evidence="1 2">
    <name type="scientific">Methylobacterium oryzae CBMB20</name>
    <dbReference type="NCBI Taxonomy" id="693986"/>
    <lineage>
        <taxon>Bacteria</taxon>
        <taxon>Pseudomonadati</taxon>
        <taxon>Pseudomonadota</taxon>
        <taxon>Alphaproteobacteria</taxon>
        <taxon>Hyphomicrobiales</taxon>
        <taxon>Methylobacteriaceae</taxon>
        <taxon>Methylobacterium</taxon>
    </lineage>
</organism>
<dbReference type="KEGG" id="mor:MOC_5287"/>
<protein>
    <submittedName>
        <fullName evidence="1">Protein of unassigned function</fullName>
    </submittedName>
</protein>
<evidence type="ECO:0000313" key="1">
    <source>
        <dbReference type="EMBL" id="AIQ93042.1"/>
    </source>
</evidence>
<dbReference type="HOGENOM" id="CLU_3253978_0_0_5"/>